<dbReference type="eggNOG" id="ENOG502QZST">
    <property type="taxonomic scope" value="Eukaryota"/>
</dbReference>
<feature type="compositionally biased region" description="Basic and acidic residues" evidence="1">
    <location>
        <begin position="145"/>
        <end position="176"/>
    </location>
</feature>
<feature type="region of interest" description="Disordered" evidence="1">
    <location>
        <begin position="361"/>
        <end position="447"/>
    </location>
</feature>
<feature type="compositionally biased region" description="Low complexity" evidence="1">
    <location>
        <begin position="422"/>
        <end position="441"/>
    </location>
</feature>
<evidence type="ECO:0000313" key="3">
    <source>
        <dbReference type="EMBL" id="CEL67325.1"/>
    </source>
</evidence>
<evidence type="ECO:0000313" key="2">
    <source>
        <dbReference type="EMBL" id="CBZ53340.1"/>
    </source>
</evidence>
<feature type="region of interest" description="Disordered" evidence="1">
    <location>
        <begin position="972"/>
        <end position="991"/>
    </location>
</feature>
<feature type="compositionally biased region" description="Acidic residues" evidence="1">
    <location>
        <begin position="1031"/>
        <end position="1042"/>
    </location>
</feature>
<evidence type="ECO:0000313" key="4">
    <source>
        <dbReference type="Proteomes" id="UP000007494"/>
    </source>
</evidence>
<dbReference type="VEuPathDB" id="ToxoDB:NCLIV_031270"/>
<feature type="compositionally biased region" description="Basic and acidic residues" evidence="1">
    <location>
        <begin position="31"/>
        <end position="55"/>
    </location>
</feature>
<feature type="region of interest" description="Disordered" evidence="1">
    <location>
        <begin position="1025"/>
        <end position="1052"/>
    </location>
</feature>
<evidence type="ECO:0000256" key="1">
    <source>
        <dbReference type="SAM" id="MobiDB-lite"/>
    </source>
</evidence>
<feature type="compositionally biased region" description="Low complexity" evidence="1">
    <location>
        <begin position="8"/>
        <end position="18"/>
    </location>
</feature>
<feature type="compositionally biased region" description="Low complexity" evidence="1">
    <location>
        <begin position="689"/>
        <end position="729"/>
    </location>
</feature>
<dbReference type="GeneID" id="13443778"/>
<keyword evidence="4" id="KW-1185">Reference proteome</keyword>
<dbReference type="EMBL" id="LN714483">
    <property type="protein sequence ID" value="CEL67325.1"/>
    <property type="molecule type" value="Genomic_DNA"/>
</dbReference>
<dbReference type="RefSeq" id="XP_003883372.1">
    <property type="nucleotide sequence ID" value="XM_003883323.1"/>
</dbReference>
<sequence>MTEKSVSAEGAPGLPPAAERGEEAACVAGEIKLEEGTRTPRETDERSGDKQKESDAASSETGSGGDSDGKDEQEGETKKREETEEAGSADYKEKSEEQEKKEENEEQEETEQEDEKEERGHRKGEAVACEGASCDGRRGASSGEEETKKRDLSGAGENAREEQRDSGFAEKPDVNETRPASSLSPEESNGPRSVAQDPGSSSCSFVSRETEAACSEGGVRTPAPPVSRSAHSGDASGTSSLSSPAETRPPTEAGALGEDAKIRDAVKTFERASLESVIDRMQRTVLCLLAEKKETKLEKCRLLQERRDLDEQIVETRKKLREIEPASSLSASSSLSGFSGSLLGKFAALSLDLGEERDGRHLSEARVANPLARPDPSQRGKGASSSPFPEVTAGAPGAAPPSPSRARATAETGPEDTETLVAQAAAGEGSSGHGEAQQQGEPPHAANGDAAVLASEFAYPGSGSVEKATGLVAPPGLLEEDGENALADFLESLVTRFGPAAVKGVETAATKMRSGFHVLRAELAAVQERQRALERQRTLERRARLQLLKEESLEYAHHQRLLAHLRAHCEREGQERRRQTGGSGEETTLGDAPVSAQEGNRTPSPAVSAPAASGEARAEARMQAPELRESGEVSAGERKQDGRSESAAQECVEAEKEKGESEETQGLAGTSGTENREPRASSPLPTKDSASGSSSFSPFSPSSPSSFSPSSFSPSSSSPSAFPSVSSPSCCSRPVVDALGRVTSVPPRRRRTTLGSRRERLEKAVSSLSEKTAAVPLDFLSKNVASAVGSVTTSVSRWLFGEDEALAGDGHSPVPPVSASPHAPAASAASPPSFVASGPFPGLGDTLEGGKPGPFNGTGARPGATLRANTHFPCRVFNLSSPSDRSLPSHPPSPSGQDTHAGEKTGDGEEDEPAVSVIEAQIGVDPPARAELGGTEATAKTALALVVLATEQCTAVAQQWVERHWETLKRCEERDGEAEAEKERELETERKREAAHALATFLSKAEEESEDLPVRIHAHWLHILGRRSDGEEGEEGEKDEDGFGAQPEPIVA</sequence>
<dbReference type="OMA" id="IHAHWLH"/>
<feature type="region of interest" description="Disordered" evidence="1">
    <location>
        <begin position="570"/>
        <end position="768"/>
    </location>
</feature>
<gene>
    <name evidence="3" type="ORF">BN1204_031270</name>
    <name evidence="2" type="ORF">NCLIV_031270</name>
</gene>
<feature type="region of interest" description="Disordered" evidence="1">
    <location>
        <begin position="1"/>
        <end position="259"/>
    </location>
</feature>
<feature type="compositionally biased region" description="Basic and acidic residues" evidence="1">
    <location>
        <begin position="616"/>
        <end position="644"/>
    </location>
</feature>
<organism evidence="2 4">
    <name type="scientific">Neospora caninum (strain Liverpool)</name>
    <dbReference type="NCBI Taxonomy" id="572307"/>
    <lineage>
        <taxon>Eukaryota</taxon>
        <taxon>Sar</taxon>
        <taxon>Alveolata</taxon>
        <taxon>Apicomplexa</taxon>
        <taxon>Conoidasida</taxon>
        <taxon>Coccidia</taxon>
        <taxon>Eucoccidiorida</taxon>
        <taxon>Eimeriorina</taxon>
        <taxon>Sarcocystidae</taxon>
        <taxon>Neospora</taxon>
    </lineage>
</organism>
<proteinExistence type="predicted"/>
<reference evidence="3" key="4">
    <citation type="journal article" date="2015" name="PLoS ONE">
        <title>Comprehensive Evaluation of Toxoplasma gondii VEG and Neospora caninum LIV Genomes with Tachyzoite Stage Transcriptome and Proteome Defines Novel Transcript Features.</title>
        <authorList>
            <person name="Ramaprasad A."/>
            <person name="Mourier T."/>
            <person name="Naeem R."/>
            <person name="Malas T.B."/>
            <person name="Moussa E."/>
            <person name="Panigrahi A."/>
            <person name="Vermont S.J."/>
            <person name="Otto T.D."/>
            <person name="Wastling J."/>
            <person name="Pain A."/>
        </authorList>
    </citation>
    <scope>NUCLEOTIDE SEQUENCE</scope>
    <source>
        <strain evidence="3">Liverpool</strain>
    </source>
</reference>
<feature type="compositionally biased region" description="Polar residues" evidence="1">
    <location>
        <begin position="198"/>
        <end position="207"/>
    </location>
</feature>
<feature type="compositionally biased region" description="Basic and acidic residues" evidence="1">
    <location>
        <begin position="67"/>
        <end position="82"/>
    </location>
</feature>
<reference evidence="4" key="3">
    <citation type="journal article" date="2012" name="PLoS Pathog.">
        <title>Comparative genomics of the apicomplexan parasites Toxoplasma gondii and Neospora caninum: Coccidia differing in host range and transmission strategy.</title>
        <authorList>
            <person name="Reid A.J."/>
            <person name="Vermont S.J."/>
            <person name="Cotton J.A."/>
            <person name="Harris D."/>
            <person name="Hill-Cawthorne G.A."/>
            <person name="Konen-Waisman S."/>
            <person name="Latham S.M."/>
            <person name="Mourier T."/>
            <person name="Norton R."/>
            <person name="Quail M.A."/>
            <person name="Sanders M."/>
            <person name="Shanmugam D."/>
            <person name="Sohal A."/>
            <person name="Wasmuth J.D."/>
            <person name="Brunk B."/>
            <person name="Grigg M.E."/>
            <person name="Howard J.C."/>
            <person name="Parkinson J."/>
            <person name="Roos D.S."/>
            <person name="Trees A.J."/>
            <person name="Berriman M."/>
            <person name="Pain A."/>
            <person name="Wastling J.M."/>
        </authorList>
    </citation>
    <scope>NUCLEOTIDE SEQUENCE [LARGE SCALE GENOMIC DNA]</scope>
    <source>
        <strain evidence="4">Liverpool</strain>
    </source>
</reference>
<dbReference type="OrthoDB" id="10461207at2759"/>
<feature type="compositionally biased region" description="Polar residues" evidence="1">
    <location>
        <begin position="178"/>
        <end position="191"/>
    </location>
</feature>
<feature type="region of interest" description="Disordered" evidence="1">
    <location>
        <begin position="810"/>
        <end position="912"/>
    </location>
</feature>
<protein>
    <submittedName>
        <fullName evidence="3">Glutamic acid-rich protein, putative</fullName>
    </submittedName>
    <submittedName>
        <fullName evidence="2">Putative glutamic acid-rich protein</fullName>
    </submittedName>
</protein>
<dbReference type="AlphaFoldDB" id="F0VHX9"/>
<dbReference type="InParanoid" id="F0VHX9"/>
<dbReference type="Proteomes" id="UP000007494">
    <property type="component" value="Chromosome VIII"/>
</dbReference>
<reference evidence="2" key="1">
    <citation type="submission" date="2011-02" db="EMBL/GenBank/DDBJ databases">
        <authorList>
            <person name="Aslett M."/>
        </authorList>
    </citation>
    <scope>NUCLEOTIDE SEQUENCE</scope>
    <source>
        <strain evidence="2">Liverpool</strain>
    </source>
</reference>
<feature type="compositionally biased region" description="Low complexity" evidence="1">
    <location>
        <begin position="603"/>
        <end position="615"/>
    </location>
</feature>
<reference evidence="2" key="2">
    <citation type="submission" date="2011-03" db="EMBL/GenBank/DDBJ databases">
        <title>Comparative genomics and transcriptomics of Neospora caninum and Toxoplasma gondii.</title>
        <authorList>
            <person name="Reid A.J."/>
            <person name="Sohal A."/>
            <person name="Harris D."/>
            <person name="Quail M."/>
            <person name="Sanders M."/>
            <person name="Berriman M."/>
            <person name="Wastling J.M."/>
            <person name="Pain A."/>
        </authorList>
    </citation>
    <scope>NUCLEOTIDE SEQUENCE</scope>
    <source>
        <strain evidence="2">Liverpool</strain>
    </source>
</reference>
<feature type="compositionally biased region" description="Acidic residues" evidence="1">
    <location>
        <begin position="104"/>
        <end position="116"/>
    </location>
</feature>
<feature type="compositionally biased region" description="Low complexity" evidence="1">
    <location>
        <begin position="232"/>
        <end position="243"/>
    </location>
</feature>
<name>F0VHX9_NEOCL</name>
<feature type="compositionally biased region" description="Low complexity" evidence="1">
    <location>
        <begin position="819"/>
        <end position="842"/>
    </location>
</feature>
<dbReference type="EMBL" id="FR823390">
    <property type="protein sequence ID" value="CBZ53340.1"/>
    <property type="molecule type" value="Genomic_DNA"/>
</dbReference>
<accession>F0VHX9</accession>
<feature type="compositionally biased region" description="Basic and acidic residues" evidence="1">
    <location>
        <begin position="90"/>
        <end position="103"/>
    </location>
</feature>